<accession>A0ABT6ZIH6</accession>
<dbReference type="PROSITE" id="PS51178">
    <property type="entry name" value="PASTA"/>
    <property type="match status" value="3"/>
</dbReference>
<evidence type="ECO:0000256" key="1">
    <source>
        <dbReference type="SAM" id="MobiDB-lite"/>
    </source>
</evidence>
<evidence type="ECO:0000313" key="5">
    <source>
        <dbReference type="Proteomes" id="UP001431693"/>
    </source>
</evidence>
<evidence type="ECO:0000313" key="4">
    <source>
        <dbReference type="EMBL" id="MDJ1128857.1"/>
    </source>
</evidence>
<dbReference type="Gene3D" id="3.30.10.20">
    <property type="match status" value="3"/>
</dbReference>
<dbReference type="CDD" id="cd06577">
    <property type="entry name" value="PASTA_pknB"/>
    <property type="match status" value="2"/>
</dbReference>
<dbReference type="RefSeq" id="WP_283712496.1">
    <property type="nucleotide sequence ID" value="NZ_JASJEW010000001.1"/>
</dbReference>
<protein>
    <submittedName>
        <fullName evidence="4">PASTA domain-containing protein</fullName>
    </submittedName>
</protein>
<keyword evidence="2" id="KW-1133">Transmembrane helix</keyword>
<feature type="domain" description="PASTA" evidence="3">
    <location>
        <begin position="88"/>
        <end position="154"/>
    </location>
</feature>
<feature type="region of interest" description="Disordered" evidence="1">
    <location>
        <begin position="30"/>
        <end position="61"/>
    </location>
</feature>
<proteinExistence type="predicted"/>
<organism evidence="4 5">
    <name type="scientific">Kribbibacterium absianum</name>
    <dbReference type="NCBI Taxonomy" id="3044210"/>
    <lineage>
        <taxon>Bacteria</taxon>
        <taxon>Bacillati</taxon>
        <taxon>Actinomycetota</taxon>
        <taxon>Coriobacteriia</taxon>
        <taxon>Coriobacteriales</taxon>
        <taxon>Kribbibacteriaceae</taxon>
        <taxon>Kribbibacterium</taxon>
    </lineage>
</organism>
<gene>
    <name evidence="4" type="ORF">QJ043_02010</name>
</gene>
<keyword evidence="2" id="KW-0812">Transmembrane</keyword>
<dbReference type="InterPro" id="IPR005543">
    <property type="entry name" value="PASTA_dom"/>
</dbReference>
<feature type="domain" description="PASTA" evidence="3">
    <location>
        <begin position="155"/>
        <end position="215"/>
    </location>
</feature>
<keyword evidence="5" id="KW-1185">Reference proteome</keyword>
<comment type="caution">
    <text evidence="4">The sequence shown here is derived from an EMBL/GenBank/DDBJ whole genome shotgun (WGS) entry which is preliminary data.</text>
</comment>
<name>A0ABT6ZIH6_9ACTN</name>
<dbReference type="Proteomes" id="UP001431693">
    <property type="component" value="Unassembled WGS sequence"/>
</dbReference>
<sequence length="429" mass="43493">MRCKSCGQDLGDGMLPARCPFCGANLSNRTDRRGAGGAAESRQSVEGLTGIGKGSRKGRGGNVGRALVAVVLVAAFVAGVWYLLASLTQGTMTVPNVTGWRLERAQQELGSDGFSVTYSERPTLDGAAGTVVSQTPAAGEFVDAGSRVALVVARAPVMPDIVGKTQAEAEEALTAEGIDYQIVEEPGTGEPGRVLSATVGAGKTPTAGSVVQVAVGAALTVPEVVGKTQLEAQDALVQAGLVGTFKDAPAPSGTAVGSVLSTDPGAGTTVEKGSTVTVYVAASRHSSAKDTAQAVLGIVYDNGDPSAESIGEALRPYLSGSSGYADAAAERIWTGLVKAGGSVHAGTPSALQSLPRSIVSRSVNVADDGASASATVAVKWAWDSMGPGYEGVTSEDTHTVTMTFDEDGRLVSFRDPQTDVPRYTVSSSG</sequence>
<evidence type="ECO:0000256" key="2">
    <source>
        <dbReference type="SAM" id="Phobius"/>
    </source>
</evidence>
<dbReference type="Pfam" id="PF03793">
    <property type="entry name" value="PASTA"/>
    <property type="match status" value="3"/>
</dbReference>
<dbReference type="EMBL" id="JASJEX010000001">
    <property type="protein sequence ID" value="MDJ1128857.1"/>
    <property type="molecule type" value="Genomic_DNA"/>
</dbReference>
<feature type="domain" description="PASTA" evidence="3">
    <location>
        <begin position="216"/>
        <end position="282"/>
    </location>
</feature>
<dbReference type="SUPFAM" id="SSF54184">
    <property type="entry name" value="Penicillin-binding protein 2x (pbp-2x), c-terminal domain"/>
    <property type="match status" value="1"/>
</dbReference>
<dbReference type="SMART" id="SM00740">
    <property type="entry name" value="PASTA"/>
    <property type="match status" value="3"/>
</dbReference>
<feature type="transmembrane region" description="Helical" evidence="2">
    <location>
        <begin position="63"/>
        <end position="84"/>
    </location>
</feature>
<evidence type="ECO:0000259" key="3">
    <source>
        <dbReference type="PROSITE" id="PS51178"/>
    </source>
</evidence>
<reference evidence="4" key="1">
    <citation type="submission" date="2023-05" db="EMBL/GenBank/DDBJ databases">
        <title>[olsenella] sp. nov., isolated from a pig farm feces dump.</title>
        <authorList>
            <person name="Chang Y.-H."/>
        </authorList>
    </citation>
    <scope>NUCLEOTIDE SEQUENCE</scope>
    <source>
        <strain evidence="4">YH-ols2217</strain>
    </source>
</reference>
<keyword evidence="2" id="KW-0472">Membrane</keyword>